<name>A0A565C3N1_9BRAS</name>
<proteinExistence type="predicted"/>
<comment type="caution">
    <text evidence="1">The sequence shown here is derived from an EMBL/GenBank/DDBJ whole genome shotgun (WGS) entry which is preliminary data.</text>
</comment>
<gene>
    <name evidence="1" type="ORF">ANE_LOCUS18708</name>
</gene>
<dbReference type="Proteomes" id="UP000489600">
    <property type="component" value="Unassembled WGS sequence"/>
</dbReference>
<organism evidence="1 2">
    <name type="scientific">Arabis nemorensis</name>
    <dbReference type="NCBI Taxonomy" id="586526"/>
    <lineage>
        <taxon>Eukaryota</taxon>
        <taxon>Viridiplantae</taxon>
        <taxon>Streptophyta</taxon>
        <taxon>Embryophyta</taxon>
        <taxon>Tracheophyta</taxon>
        <taxon>Spermatophyta</taxon>
        <taxon>Magnoliopsida</taxon>
        <taxon>eudicotyledons</taxon>
        <taxon>Gunneridae</taxon>
        <taxon>Pentapetalae</taxon>
        <taxon>rosids</taxon>
        <taxon>malvids</taxon>
        <taxon>Brassicales</taxon>
        <taxon>Brassicaceae</taxon>
        <taxon>Arabideae</taxon>
        <taxon>Arabis</taxon>
    </lineage>
</organism>
<keyword evidence="2" id="KW-1185">Reference proteome</keyword>
<protein>
    <submittedName>
        <fullName evidence="1">Uncharacterized protein</fullName>
    </submittedName>
</protein>
<dbReference type="AlphaFoldDB" id="A0A565C3N1"/>
<accession>A0A565C3N1</accession>
<sequence>MGLCTHPSEACTTIFGKELDPAFGRGWLRGESFGNLVNFVPQKLIGSFLIRQLCRKLKARGKDMIL</sequence>
<evidence type="ECO:0000313" key="2">
    <source>
        <dbReference type="Proteomes" id="UP000489600"/>
    </source>
</evidence>
<reference evidence="1" key="1">
    <citation type="submission" date="2019-07" db="EMBL/GenBank/DDBJ databases">
        <authorList>
            <person name="Dittberner H."/>
        </authorList>
    </citation>
    <scope>NUCLEOTIDE SEQUENCE [LARGE SCALE GENOMIC DNA]</scope>
</reference>
<dbReference type="EMBL" id="CABITT030000006">
    <property type="protein sequence ID" value="VVB08264.1"/>
    <property type="molecule type" value="Genomic_DNA"/>
</dbReference>
<evidence type="ECO:0000313" key="1">
    <source>
        <dbReference type="EMBL" id="VVB08264.1"/>
    </source>
</evidence>